<dbReference type="InterPro" id="IPR047216">
    <property type="entry name" value="Endonuclease_DUF559_bact"/>
</dbReference>
<dbReference type="Gene3D" id="3.40.960.10">
    <property type="entry name" value="VSR Endonuclease"/>
    <property type="match status" value="1"/>
</dbReference>
<dbReference type="InterPro" id="IPR011335">
    <property type="entry name" value="Restrct_endonuc-II-like"/>
</dbReference>
<feature type="domain" description="DUF559" evidence="2">
    <location>
        <begin position="10"/>
        <end position="117"/>
    </location>
</feature>
<feature type="compositionally biased region" description="Polar residues" evidence="1">
    <location>
        <begin position="1"/>
        <end position="10"/>
    </location>
</feature>
<dbReference type="PANTHER" id="PTHR38590">
    <property type="entry name" value="BLL0828 PROTEIN"/>
    <property type="match status" value="1"/>
</dbReference>
<name>A0A1G2A9A8_9BACT</name>
<proteinExistence type="predicted"/>
<protein>
    <recommendedName>
        <fullName evidence="2">DUF559 domain-containing protein</fullName>
    </recommendedName>
</protein>
<dbReference type="AlphaFoldDB" id="A0A1G2A9A8"/>
<feature type="region of interest" description="Disordered" evidence="1">
    <location>
        <begin position="1"/>
        <end position="20"/>
    </location>
</feature>
<evidence type="ECO:0000259" key="2">
    <source>
        <dbReference type="Pfam" id="PF04480"/>
    </source>
</evidence>
<dbReference type="SUPFAM" id="SSF52980">
    <property type="entry name" value="Restriction endonuclease-like"/>
    <property type="match status" value="1"/>
</dbReference>
<evidence type="ECO:0000256" key="1">
    <source>
        <dbReference type="SAM" id="MobiDB-lite"/>
    </source>
</evidence>
<reference evidence="3 4" key="1">
    <citation type="journal article" date="2016" name="Nat. Commun.">
        <title>Thousands of microbial genomes shed light on interconnected biogeochemical processes in an aquifer system.</title>
        <authorList>
            <person name="Anantharaman K."/>
            <person name="Brown C.T."/>
            <person name="Hug L.A."/>
            <person name="Sharon I."/>
            <person name="Castelle C.J."/>
            <person name="Probst A.J."/>
            <person name="Thomas B.C."/>
            <person name="Singh A."/>
            <person name="Wilkins M.J."/>
            <person name="Karaoz U."/>
            <person name="Brodie E.L."/>
            <person name="Williams K.H."/>
            <person name="Hubbard S.S."/>
            <person name="Banfield J.F."/>
        </authorList>
    </citation>
    <scope>NUCLEOTIDE SEQUENCE [LARGE SCALE GENOMIC DNA]</scope>
</reference>
<gene>
    <name evidence="3" type="ORF">A3H61_00105</name>
</gene>
<organism evidence="3 4">
    <name type="scientific">Candidatus Jacksonbacteria bacterium RIFCSPLOWO2_02_FULL_44_20</name>
    <dbReference type="NCBI Taxonomy" id="1798460"/>
    <lineage>
        <taxon>Bacteria</taxon>
        <taxon>Candidatus Jacksoniibacteriota</taxon>
    </lineage>
</organism>
<dbReference type="CDD" id="cd01038">
    <property type="entry name" value="Endonuclease_DUF559"/>
    <property type="match status" value="1"/>
</dbReference>
<evidence type="ECO:0000313" key="3">
    <source>
        <dbReference type="EMBL" id="OGY73229.1"/>
    </source>
</evidence>
<evidence type="ECO:0000313" key="4">
    <source>
        <dbReference type="Proteomes" id="UP000178315"/>
    </source>
</evidence>
<dbReference type="InterPro" id="IPR007569">
    <property type="entry name" value="DUF559"/>
</dbReference>
<accession>A0A1G2A9A8</accession>
<comment type="caution">
    <text evidence="3">The sequence shown here is derived from an EMBL/GenBank/DDBJ whole genome shotgun (WGS) entry which is preliminary data.</text>
</comment>
<dbReference type="PANTHER" id="PTHR38590:SF1">
    <property type="entry name" value="BLL0828 PROTEIN"/>
    <property type="match status" value="1"/>
</dbReference>
<dbReference type="EMBL" id="MHJU01000015">
    <property type="protein sequence ID" value="OGY73229.1"/>
    <property type="molecule type" value="Genomic_DNA"/>
</dbReference>
<dbReference type="Proteomes" id="UP000178315">
    <property type="component" value="Unassembled WGS sequence"/>
</dbReference>
<sequence length="118" mass="14051">MTELFNQKTQTPRRRKLRNNSPKAESILWYRLKGKQLKGYKFRRQYGIGNYIIDFYVPKAKLAIEIDGESHIGKPVEMRDNKRQEFIEFLGISCLRFTNWDVYENIDGVLEEIISHLP</sequence>
<dbReference type="Pfam" id="PF04480">
    <property type="entry name" value="DUF559"/>
    <property type="match status" value="1"/>
</dbReference>